<organism evidence="1 2">
    <name type="scientific">Araneus ventricosus</name>
    <name type="common">Orbweaver spider</name>
    <name type="synonym">Epeira ventricosa</name>
    <dbReference type="NCBI Taxonomy" id="182803"/>
    <lineage>
        <taxon>Eukaryota</taxon>
        <taxon>Metazoa</taxon>
        <taxon>Ecdysozoa</taxon>
        <taxon>Arthropoda</taxon>
        <taxon>Chelicerata</taxon>
        <taxon>Arachnida</taxon>
        <taxon>Araneae</taxon>
        <taxon>Araneomorphae</taxon>
        <taxon>Entelegynae</taxon>
        <taxon>Araneoidea</taxon>
        <taxon>Araneidae</taxon>
        <taxon>Araneus</taxon>
    </lineage>
</organism>
<protein>
    <submittedName>
        <fullName evidence="1">Uncharacterized protein</fullName>
    </submittedName>
</protein>
<dbReference type="EMBL" id="BGPR01000210">
    <property type="protein sequence ID" value="GBM05008.1"/>
    <property type="molecule type" value="Genomic_DNA"/>
</dbReference>
<gene>
    <name evidence="1" type="ORF">AVEN_60209_1</name>
</gene>
<evidence type="ECO:0000313" key="2">
    <source>
        <dbReference type="Proteomes" id="UP000499080"/>
    </source>
</evidence>
<dbReference type="AlphaFoldDB" id="A0A4Y2CMT2"/>
<keyword evidence="2" id="KW-1185">Reference proteome</keyword>
<proteinExistence type="predicted"/>
<comment type="caution">
    <text evidence="1">The sequence shown here is derived from an EMBL/GenBank/DDBJ whole genome shotgun (WGS) entry which is preliminary data.</text>
</comment>
<accession>A0A4Y2CMT2</accession>
<sequence>MGTVIQSYARFGSNFGKFEEKAGKKSFPSWESIIKSIAGVFPFKFASCVELTSDVEVLPLKSFVFANKSHNKSHLCGGENTSKNLFPPDRITKWDPSSRRVHPLKTIRVTPKIKPSSKLSIAAIFFLLK</sequence>
<evidence type="ECO:0000313" key="1">
    <source>
        <dbReference type="EMBL" id="GBM05008.1"/>
    </source>
</evidence>
<name>A0A4Y2CMT2_ARAVE</name>
<reference evidence="1 2" key="1">
    <citation type="journal article" date="2019" name="Sci. Rep.">
        <title>Orb-weaving spider Araneus ventricosus genome elucidates the spidroin gene catalogue.</title>
        <authorList>
            <person name="Kono N."/>
            <person name="Nakamura H."/>
            <person name="Ohtoshi R."/>
            <person name="Moran D.A.P."/>
            <person name="Shinohara A."/>
            <person name="Yoshida Y."/>
            <person name="Fujiwara M."/>
            <person name="Mori M."/>
            <person name="Tomita M."/>
            <person name="Arakawa K."/>
        </authorList>
    </citation>
    <scope>NUCLEOTIDE SEQUENCE [LARGE SCALE GENOMIC DNA]</scope>
</reference>
<dbReference type="Proteomes" id="UP000499080">
    <property type="component" value="Unassembled WGS sequence"/>
</dbReference>